<dbReference type="Proteomes" id="UP000324222">
    <property type="component" value="Unassembled WGS sequence"/>
</dbReference>
<keyword evidence="6" id="KW-1185">Reference proteome</keyword>
<sequence>MSVPVSSVLLLSPREKAVALTNTQHKRLSEVITSKKVLLDHSTGFNGIRKKQKALEEVAAEFNLSYPAECPRTVTQLKRAWEYIRKREREECFRSIREGAETLNDDLRVSLQNFSALCEKLGNQAELAANAFAQAMQTSTNVFVQTMHNVDCTMEQVRKYYSPASGRPSSL</sequence>
<dbReference type="EMBL" id="VSRR010070969">
    <property type="protein sequence ID" value="MPC86269.1"/>
    <property type="molecule type" value="Genomic_DNA"/>
</dbReference>
<name>A0A5B7IVQ0_PORTR</name>
<evidence type="ECO:0000256" key="2">
    <source>
        <dbReference type="ARBA" id="ARBA00016807"/>
    </source>
</evidence>
<gene>
    <name evidence="5" type="ORF">E2C01_081092</name>
</gene>
<dbReference type="AlphaFoldDB" id="A0A5B7IVQ0"/>
<comment type="caution">
    <text evidence="5">The sequence shown here is derived from an EMBL/GenBank/DDBJ whole genome shotgun (WGS) entry which is preliminary data.</text>
</comment>
<evidence type="ECO:0000259" key="4">
    <source>
        <dbReference type="Pfam" id="PF13873"/>
    </source>
</evidence>
<feature type="domain" description="Myb/SANT-like DNA-binding" evidence="4">
    <location>
        <begin position="28"/>
        <end position="91"/>
    </location>
</feature>
<organism evidence="5 6">
    <name type="scientific">Portunus trituberculatus</name>
    <name type="common">Swimming crab</name>
    <name type="synonym">Neptunus trituberculatus</name>
    <dbReference type="NCBI Taxonomy" id="210409"/>
    <lineage>
        <taxon>Eukaryota</taxon>
        <taxon>Metazoa</taxon>
        <taxon>Ecdysozoa</taxon>
        <taxon>Arthropoda</taxon>
        <taxon>Crustacea</taxon>
        <taxon>Multicrustacea</taxon>
        <taxon>Malacostraca</taxon>
        <taxon>Eumalacostraca</taxon>
        <taxon>Eucarida</taxon>
        <taxon>Decapoda</taxon>
        <taxon>Pleocyemata</taxon>
        <taxon>Brachyura</taxon>
        <taxon>Eubrachyura</taxon>
        <taxon>Portunoidea</taxon>
        <taxon>Portunidae</taxon>
        <taxon>Portuninae</taxon>
        <taxon>Portunus</taxon>
    </lineage>
</organism>
<evidence type="ECO:0000313" key="6">
    <source>
        <dbReference type="Proteomes" id="UP000324222"/>
    </source>
</evidence>
<dbReference type="InterPro" id="IPR028002">
    <property type="entry name" value="Myb_DNA-bind_5"/>
</dbReference>
<comment type="subunit">
    <text evidence="1">Self-associates forming complexes of several hundred monomers.</text>
</comment>
<accession>A0A5B7IVQ0</accession>
<evidence type="ECO:0000256" key="1">
    <source>
        <dbReference type="ARBA" id="ARBA00011764"/>
    </source>
</evidence>
<proteinExistence type="predicted"/>
<comment type="function">
    <text evidence="3">Involved in transvection phenomena (= synapsis-dependent gene expression), where the synaptic pairing of chromosomes carrying genes with which zeste interacts influences the expression of these genes. Zeste binds to DNA and stimulates transcription from a nearby promoter.</text>
</comment>
<dbReference type="Pfam" id="PF13873">
    <property type="entry name" value="Myb_DNA-bind_5"/>
    <property type="match status" value="1"/>
</dbReference>
<protein>
    <recommendedName>
        <fullName evidence="2">Regulatory protein zeste</fullName>
    </recommendedName>
</protein>
<evidence type="ECO:0000313" key="5">
    <source>
        <dbReference type="EMBL" id="MPC86269.1"/>
    </source>
</evidence>
<evidence type="ECO:0000256" key="3">
    <source>
        <dbReference type="ARBA" id="ARBA00025466"/>
    </source>
</evidence>
<reference evidence="5 6" key="1">
    <citation type="submission" date="2019-05" db="EMBL/GenBank/DDBJ databases">
        <title>Another draft genome of Portunus trituberculatus and its Hox gene families provides insights of decapod evolution.</title>
        <authorList>
            <person name="Jeong J.-H."/>
            <person name="Song I."/>
            <person name="Kim S."/>
            <person name="Choi T."/>
            <person name="Kim D."/>
            <person name="Ryu S."/>
            <person name="Kim W."/>
        </authorList>
    </citation>
    <scope>NUCLEOTIDE SEQUENCE [LARGE SCALE GENOMIC DNA]</scope>
    <source>
        <tissue evidence="5">Muscle</tissue>
    </source>
</reference>